<protein>
    <submittedName>
        <fullName evidence="8">Hydro-lyase, Fe-S type, tartrate/fumarate subfamily, alpha subunit</fullName>
        <ecNumber evidence="8">4.2.1.2</ecNumber>
    </submittedName>
</protein>
<proteinExistence type="inferred from homology"/>
<dbReference type="GO" id="GO:0046872">
    <property type="term" value="F:metal ion binding"/>
    <property type="evidence" value="ECO:0007669"/>
    <property type="project" value="UniProtKB-KW"/>
</dbReference>
<dbReference type="EC" id="4.2.1.2" evidence="8"/>
<comment type="similarity">
    <text evidence="1">Belongs to the class-I fumarase family.</text>
</comment>
<dbReference type="Pfam" id="PF05681">
    <property type="entry name" value="Fumerase"/>
    <property type="match status" value="1"/>
</dbReference>
<sequence>MREISAETIRATVKDLFLRANYNISPEILAALKTGLKTEESPTGRAVLRQIVENDEIAAAERVAICQDTGMSVVFIRLGQEVHVVGGGFNEAIEQGVREAYADGYLRKSIVTDPVFDRKNTGDNTPAVVHVDIVPGDTLEIEVSPKGFGSENMSALKMLSPSDGEQGVRSFILETARKAGPNPCPPVIIGVGIGGTIELAAKTAKKATLREPGRHNADPRYAKMERELLDEINRMGFGPAGLGGSTTALAVHIDWLPAHIASLPVVVNVCCHAARHARAEL</sequence>
<keyword evidence="4" id="KW-0408">Iron</keyword>
<dbReference type="NCBIfam" id="TIGR00722">
    <property type="entry name" value="ttdA_fumA_fumB"/>
    <property type="match status" value="1"/>
</dbReference>
<keyword evidence="6 8" id="KW-0456">Lyase</keyword>
<reference evidence="8 9" key="1">
    <citation type="submission" date="2010-12" db="EMBL/GenBank/DDBJ databases">
        <title>Complete sequence of Ethanoligenens harbinense YUAN-3.</title>
        <authorList>
            <person name="Lucas S."/>
            <person name="Copeland A."/>
            <person name="Lapidus A."/>
            <person name="Cheng J.-F."/>
            <person name="Bruce D."/>
            <person name="Goodwin L."/>
            <person name="Pitluck S."/>
            <person name="Chertkov O."/>
            <person name="Misra M."/>
            <person name="Detter J.C."/>
            <person name="Han C."/>
            <person name="Tapia R."/>
            <person name="Land M."/>
            <person name="Hauser L."/>
            <person name="Jeffries C."/>
            <person name="Kyrpides N."/>
            <person name="Ivanova N."/>
            <person name="Mikhailova N."/>
            <person name="Wang A."/>
            <person name="Mouttaki H."/>
            <person name="He Z."/>
            <person name="Zhou J."/>
            <person name="Hemme C.L."/>
            <person name="Woyke T."/>
        </authorList>
    </citation>
    <scope>NUCLEOTIDE SEQUENCE [LARGE SCALE GENOMIC DNA]</scope>
    <source>
        <strain evidence="9">DSM 18485 / JCM 12961 / CGMCC 1.5033 / YUAN-3</strain>
    </source>
</reference>
<dbReference type="RefSeq" id="WP_013484676.1">
    <property type="nucleotide sequence ID" value="NC_014828.1"/>
</dbReference>
<dbReference type="EMBL" id="CP002400">
    <property type="protein sequence ID" value="ADU26306.1"/>
    <property type="molecule type" value="Genomic_DNA"/>
</dbReference>
<evidence type="ECO:0000256" key="6">
    <source>
        <dbReference type="ARBA" id="ARBA00023239"/>
    </source>
</evidence>
<dbReference type="GO" id="GO:0004333">
    <property type="term" value="F:fumarate hydratase activity"/>
    <property type="evidence" value="ECO:0007669"/>
    <property type="project" value="UniProtKB-EC"/>
</dbReference>
<name>E6U2L5_ETHHY</name>
<dbReference type="Proteomes" id="UP000001551">
    <property type="component" value="Chromosome"/>
</dbReference>
<keyword evidence="5" id="KW-0411">Iron-sulfur</keyword>
<dbReference type="NCBIfam" id="NF004885">
    <property type="entry name" value="PRK06246.1"/>
    <property type="match status" value="1"/>
</dbReference>
<dbReference type="PANTHER" id="PTHR30389:SF17">
    <property type="entry name" value="L(+)-TARTRATE DEHYDRATASE SUBUNIT ALPHA-RELATED"/>
    <property type="match status" value="1"/>
</dbReference>
<dbReference type="eggNOG" id="COG1951">
    <property type="taxonomic scope" value="Bacteria"/>
</dbReference>
<dbReference type="InterPro" id="IPR004646">
    <property type="entry name" value="Fe-S_hydro-lyase_TtdA-typ_cat"/>
</dbReference>
<evidence type="ECO:0000256" key="1">
    <source>
        <dbReference type="ARBA" id="ARBA00008876"/>
    </source>
</evidence>
<evidence type="ECO:0000256" key="5">
    <source>
        <dbReference type="ARBA" id="ARBA00023014"/>
    </source>
</evidence>
<dbReference type="PANTHER" id="PTHR30389">
    <property type="entry name" value="FUMARATE HYDRATASE-RELATED"/>
    <property type="match status" value="1"/>
</dbReference>
<keyword evidence="9" id="KW-1185">Reference proteome</keyword>
<evidence type="ECO:0000256" key="3">
    <source>
        <dbReference type="ARBA" id="ARBA00022723"/>
    </source>
</evidence>
<keyword evidence="2" id="KW-0004">4Fe-4S</keyword>
<accession>E6U2L5</accession>
<evidence type="ECO:0000313" key="8">
    <source>
        <dbReference type="EMBL" id="ADU26306.1"/>
    </source>
</evidence>
<evidence type="ECO:0000256" key="4">
    <source>
        <dbReference type="ARBA" id="ARBA00023004"/>
    </source>
</evidence>
<keyword evidence="3" id="KW-0479">Metal-binding</keyword>
<dbReference type="GO" id="GO:0051539">
    <property type="term" value="F:4 iron, 4 sulfur cluster binding"/>
    <property type="evidence" value="ECO:0007669"/>
    <property type="project" value="UniProtKB-KW"/>
</dbReference>
<evidence type="ECO:0000256" key="2">
    <source>
        <dbReference type="ARBA" id="ARBA00022485"/>
    </source>
</evidence>
<feature type="domain" description="Fe-S hydro-lyase tartrate dehydratase alpha-type catalytic" evidence="7">
    <location>
        <begin position="12"/>
        <end position="279"/>
    </location>
</feature>
<dbReference type="KEGG" id="eha:Ethha_0737"/>
<organism evidence="8 9">
    <name type="scientific">Ethanoligenens harbinense (strain DSM 18485 / JCM 12961 / CGMCC 1.5033 / YUAN-3)</name>
    <dbReference type="NCBI Taxonomy" id="663278"/>
    <lineage>
        <taxon>Bacteria</taxon>
        <taxon>Bacillati</taxon>
        <taxon>Bacillota</taxon>
        <taxon>Clostridia</taxon>
        <taxon>Eubacteriales</taxon>
        <taxon>Oscillospiraceae</taxon>
        <taxon>Ethanoligenens</taxon>
    </lineage>
</organism>
<dbReference type="STRING" id="663278.Ethha_0737"/>
<dbReference type="InterPro" id="IPR051208">
    <property type="entry name" value="Class-I_Fumarase/Tartrate_DH"/>
</dbReference>
<evidence type="ECO:0000313" key="9">
    <source>
        <dbReference type="Proteomes" id="UP000001551"/>
    </source>
</evidence>
<evidence type="ECO:0000259" key="7">
    <source>
        <dbReference type="Pfam" id="PF05681"/>
    </source>
</evidence>
<dbReference type="AlphaFoldDB" id="E6U2L5"/>
<dbReference type="HOGENOM" id="CLU_041245_0_0_9"/>
<gene>
    <name evidence="8" type="ordered locus">Ethha_0737</name>
</gene>